<evidence type="ECO:0000313" key="1">
    <source>
        <dbReference type="EMBL" id="CAE2267877.1"/>
    </source>
</evidence>
<dbReference type="InterPro" id="IPR032675">
    <property type="entry name" value="LRR_dom_sf"/>
</dbReference>
<reference evidence="1" key="1">
    <citation type="submission" date="2021-01" db="EMBL/GenBank/DDBJ databases">
        <authorList>
            <person name="Corre E."/>
            <person name="Pelletier E."/>
            <person name="Niang G."/>
            <person name="Scheremetjew M."/>
            <person name="Finn R."/>
            <person name="Kale V."/>
            <person name="Holt S."/>
            <person name="Cochrane G."/>
            <person name="Meng A."/>
            <person name="Brown T."/>
            <person name="Cohen L."/>
        </authorList>
    </citation>
    <scope>NUCLEOTIDE SEQUENCE</scope>
    <source>
        <strain evidence="1">SoJaBio B1-5/56/2</strain>
    </source>
</reference>
<accession>A0A7S4JM24</accession>
<dbReference type="PANTHER" id="PTHR48007:SF4">
    <property type="entry name" value="LEUCINE-RICH REPEAT RECEPTOR-LIKE PROTEIN KINASE PXC1"/>
    <property type="match status" value="1"/>
</dbReference>
<evidence type="ECO:0008006" key="2">
    <source>
        <dbReference type="Google" id="ProtNLM"/>
    </source>
</evidence>
<dbReference type="PANTHER" id="PTHR48007">
    <property type="entry name" value="LEUCINE-RICH REPEAT RECEPTOR-LIKE PROTEIN KINASE PXC1"/>
    <property type="match status" value="1"/>
</dbReference>
<name>A0A7S4JM24_9EUKA</name>
<organism evidence="1">
    <name type="scientific">Paramoeba aestuarina</name>
    <dbReference type="NCBI Taxonomy" id="180227"/>
    <lineage>
        <taxon>Eukaryota</taxon>
        <taxon>Amoebozoa</taxon>
        <taxon>Discosea</taxon>
        <taxon>Flabellinia</taxon>
        <taxon>Dactylopodida</taxon>
        <taxon>Paramoebidae</taxon>
        <taxon>Paramoeba</taxon>
    </lineage>
</organism>
<proteinExistence type="predicted"/>
<protein>
    <recommendedName>
        <fullName evidence="2">Leucine-rich repeat protein</fullName>
    </recommendedName>
</protein>
<dbReference type="InterPro" id="IPR046959">
    <property type="entry name" value="PRK1-6/SRF4-like"/>
</dbReference>
<dbReference type="AlphaFoldDB" id="A0A7S4JM24"/>
<dbReference type="Gene3D" id="3.80.10.10">
    <property type="entry name" value="Ribonuclease Inhibitor"/>
    <property type="match status" value="1"/>
</dbReference>
<sequence>MYIFVSASLADVYIGKPCRETLPSQVLMEMVIDGIKNKDRIRGLAEEADFTKWCGVSLRDGTDDIQSTYWNCLQLEGTLRMEWLPPNIDEFSVFQNFLSGEIHTESLPRSLVHLLLQGNEFQGTLDLAQLPPKMTFLSVSQNSLHGSLDLIHLPETLESLFAYSNSFSGTIRLDNLPSKMKRLNLHENSLSGPLSMDSLPESLQKLYLQKNCFSGKMVLGDLPKDVLVIDVSFNENLMGDICLTEDKKEAVLIDSTGIKTTVKPLNQPAQ</sequence>
<gene>
    <name evidence="1" type="ORF">NAES01612_LOCUS1170</name>
</gene>
<dbReference type="SUPFAM" id="SSF52058">
    <property type="entry name" value="L domain-like"/>
    <property type="match status" value="1"/>
</dbReference>
<dbReference type="EMBL" id="HBKR01001835">
    <property type="protein sequence ID" value="CAE2267877.1"/>
    <property type="molecule type" value="Transcribed_RNA"/>
</dbReference>